<proteinExistence type="predicted"/>
<gene>
    <name evidence="1" type="ORF">DW758_13235</name>
</gene>
<accession>A0A414IHI6</accession>
<dbReference type="Proteomes" id="UP000283601">
    <property type="component" value="Unassembled WGS sequence"/>
</dbReference>
<evidence type="ECO:0000313" key="2">
    <source>
        <dbReference type="Proteomes" id="UP000283601"/>
    </source>
</evidence>
<comment type="caution">
    <text evidence="1">The sequence shown here is derived from an EMBL/GenBank/DDBJ whole genome shotgun (WGS) entry which is preliminary data.</text>
</comment>
<organism evidence="1 2">
    <name type="scientific">Bacteroides uniformis</name>
    <dbReference type="NCBI Taxonomy" id="820"/>
    <lineage>
        <taxon>Bacteria</taxon>
        <taxon>Pseudomonadati</taxon>
        <taxon>Bacteroidota</taxon>
        <taxon>Bacteroidia</taxon>
        <taxon>Bacteroidales</taxon>
        <taxon>Bacteroidaceae</taxon>
        <taxon>Bacteroides</taxon>
    </lineage>
</organism>
<evidence type="ECO:0000313" key="1">
    <source>
        <dbReference type="EMBL" id="RHE22677.1"/>
    </source>
</evidence>
<protein>
    <submittedName>
        <fullName evidence="1">Uncharacterized protein</fullName>
    </submittedName>
</protein>
<dbReference type="AlphaFoldDB" id="A0A414IHI6"/>
<reference evidence="1 2" key="1">
    <citation type="submission" date="2018-08" db="EMBL/GenBank/DDBJ databases">
        <title>A genome reference for cultivated species of the human gut microbiota.</title>
        <authorList>
            <person name="Zou Y."/>
            <person name="Xue W."/>
            <person name="Luo G."/>
        </authorList>
    </citation>
    <scope>NUCLEOTIDE SEQUENCE [LARGE SCALE GENOMIC DNA]</scope>
    <source>
        <strain evidence="1 2">AM29-12AC</strain>
    </source>
</reference>
<sequence>MNGNKSTYKYHPYITNIFCSGGASSYKTEAFFVSLPFRKVVSISGKYLSDALKMCADYLDIQIIRLLSLSLSLSLSLMATRVNIQNIP</sequence>
<dbReference type="EMBL" id="QSJZ01000010">
    <property type="protein sequence ID" value="RHE22677.1"/>
    <property type="molecule type" value="Genomic_DNA"/>
</dbReference>
<name>A0A414IHI6_BACUN</name>